<feature type="region of interest" description="Disordered" evidence="8">
    <location>
        <begin position="1"/>
        <end position="35"/>
    </location>
</feature>
<dbReference type="Pfam" id="PF01409">
    <property type="entry name" value="tRNA-synt_2d"/>
    <property type="match status" value="1"/>
</dbReference>
<evidence type="ECO:0000256" key="1">
    <source>
        <dbReference type="ARBA" id="ARBA00012814"/>
    </source>
</evidence>
<keyword evidence="5" id="KW-0648">Protein biosynthesis</keyword>
<proteinExistence type="predicted"/>
<keyword evidence="6" id="KW-0030">Aminoacyl-tRNA synthetase</keyword>
<gene>
    <name evidence="10" type="ORF">COT54_03485</name>
</gene>
<evidence type="ECO:0000259" key="9">
    <source>
        <dbReference type="PROSITE" id="PS50862"/>
    </source>
</evidence>
<accession>A0A2H0WYC6</accession>
<evidence type="ECO:0000256" key="6">
    <source>
        <dbReference type="ARBA" id="ARBA00023146"/>
    </source>
</evidence>
<comment type="caution">
    <text evidence="10">The sequence shown here is derived from an EMBL/GenBank/DDBJ whole genome shotgun (WGS) entry which is preliminary data.</text>
</comment>
<organism evidence="10 11">
    <name type="scientific">Candidatus Collierbacteria bacterium CG09_land_8_20_14_0_10_46_12</name>
    <dbReference type="NCBI Taxonomy" id="1974533"/>
    <lineage>
        <taxon>Bacteria</taxon>
        <taxon>Candidatus Collieribacteriota</taxon>
    </lineage>
</organism>
<dbReference type="EC" id="6.1.1.20" evidence="1"/>
<name>A0A2H0WYC6_9BACT</name>
<evidence type="ECO:0000256" key="2">
    <source>
        <dbReference type="ARBA" id="ARBA00022598"/>
    </source>
</evidence>
<comment type="catalytic activity">
    <reaction evidence="7">
        <text>tRNA(Phe) + L-phenylalanine + ATP = L-phenylalanyl-tRNA(Phe) + AMP + diphosphate + H(+)</text>
        <dbReference type="Rhea" id="RHEA:19413"/>
        <dbReference type="Rhea" id="RHEA-COMP:9668"/>
        <dbReference type="Rhea" id="RHEA-COMP:9699"/>
        <dbReference type="ChEBI" id="CHEBI:15378"/>
        <dbReference type="ChEBI" id="CHEBI:30616"/>
        <dbReference type="ChEBI" id="CHEBI:33019"/>
        <dbReference type="ChEBI" id="CHEBI:58095"/>
        <dbReference type="ChEBI" id="CHEBI:78442"/>
        <dbReference type="ChEBI" id="CHEBI:78531"/>
        <dbReference type="ChEBI" id="CHEBI:456215"/>
        <dbReference type="EC" id="6.1.1.20"/>
    </reaction>
</comment>
<dbReference type="Proteomes" id="UP000229574">
    <property type="component" value="Unassembled WGS sequence"/>
</dbReference>
<keyword evidence="3" id="KW-0547">Nucleotide-binding</keyword>
<dbReference type="Gene3D" id="3.30.930.10">
    <property type="entry name" value="Bira Bifunctional Protein, Domain 2"/>
    <property type="match status" value="1"/>
</dbReference>
<dbReference type="GO" id="GO:0000049">
    <property type="term" value="F:tRNA binding"/>
    <property type="evidence" value="ECO:0007669"/>
    <property type="project" value="InterPro"/>
</dbReference>
<feature type="compositionally biased region" description="Polar residues" evidence="8">
    <location>
        <begin position="1"/>
        <end position="22"/>
    </location>
</feature>
<dbReference type="PANTHER" id="PTHR11538">
    <property type="entry name" value="PHENYLALANYL-TRNA SYNTHETASE"/>
    <property type="match status" value="1"/>
</dbReference>
<dbReference type="InterPro" id="IPR002319">
    <property type="entry name" value="Phenylalanyl-tRNA_Synthase"/>
</dbReference>
<evidence type="ECO:0000313" key="10">
    <source>
        <dbReference type="EMBL" id="PIS17664.1"/>
    </source>
</evidence>
<reference evidence="11" key="1">
    <citation type="submission" date="2017-09" db="EMBL/GenBank/DDBJ databases">
        <title>Depth-based differentiation of microbial function through sediment-hosted aquifers and enrichment of novel symbionts in the deep terrestrial subsurface.</title>
        <authorList>
            <person name="Probst A.J."/>
            <person name="Ladd B."/>
            <person name="Jarett J.K."/>
            <person name="Geller-Mcgrath D.E."/>
            <person name="Sieber C.M.K."/>
            <person name="Emerson J.B."/>
            <person name="Anantharaman K."/>
            <person name="Thomas B.C."/>
            <person name="Malmstrom R."/>
            <person name="Stieglmeier M."/>
            <person name="Klingl A."/>
            <person name="Woyke T."/>
            <person name="Ryan C.M."/>
            <person name="Banfield J.F."/>
        </authorList>
    </citation>
    <scope>NUCLEOTIDE SEQUENCE [LARGE SCALE GENOMIC DNA]</scope>
</reference>
<feature type="domain" description="Aminoacyl-transfer RNA synthetases class-II family profile" evidence="9">
    <location>
        <begin position="97"/>
        <end position="302"/>
    </location>
</feature>
<keyword evidence="4" id="KW-0067">ATP-binding</keyword>
<dbReference type="InterPro" id="IPR045864">
    <property type="entry name" value="aa-tRNA-synth_II/BPL/LPL"/>
</dbReference>
<dbReference type="SUPFAM" id="SSF55681">
    <property type="entry name" value="Class II aaRS and biotin synthetases"/>
    <property type="match status" value="1"/>
</dbReference>
<protein>
    <recommendedName>
        <fullName evidence="1">phenylalanine--tRNA ligase</fullName>
        <ecNumber evidence="1">6.1.1.20</ecNumber>
    </recommendedName>
</protein>
<keyword evidence="2 10" id="KW-0436">Ligase</keyword>
<dbReference type="PANTHER" id="PTHR11538:SF41">
    <property type="entry name" value="PHENYLALANINE--TRNA LIGASE, MITOCHONDRIAL"/>
    <property type="match status" value="1"/>
</dbReference>
<evidence type="ECO:0000256" key="5">
    <source>
        <dbReference type="ARBA" id="ARBA00022917"/>
    </source>
</evidence>
<sequence>MHFRSRLSQDSNGSRCDLSQISRQKRYNHDPPKSLQGLALQDKQKYGPLLNELKQSQDKTMKDKSSHLLSTIYDLRSDLTIPGQMKPIGRLHPTTVIIREMNEFFTRQGFSIGEGPEIEDVEYNFRRLNLPDGHPATDLQDSLFIEEPNLLLRTHTSSIQTRILSTHKPPLRVVVPGKCYRNETTNSTNGAFFYQYQGFVVDKGINIGHLKDMLTNLHQFLFGKNIKLRFRYKYYPEVSPGVGVDMECQFCLGKGCQICKYRGWIETLGSGMTHYNCYKACGIDPEVYTGYSFGLGLDRLVMSKFCITDIRKLYGGDIVYT</sequence>
<evidence type="ECO:0000256" key="4">
    <source>
        <dbReference type="ARBA" id="ARBA00022840"/>
    </source>
</evidence>
<evidence type="ECO:0000256" key="7">
    <source>
        <dbReference type="ARBA" id="ARBA00049255"/>
    </source>
</evidence>
<dbReference type="AlphaFoldDB" id="A0A2H0WYC6"/>
<dbReference type="EMBL" id="PEYY01000130">
    <property type="protein sequence ID" value="PIS17664.1"/>
    <property type="molecule type" value="Genomic_DNA"/>
</dbReference>
<dbReference type="InterPro" id="IPR006195">
    <property type="entry name" value="aa-tRNA-synth_II"/>
</dbReference>
<dbReference type="GO" id="GO:0004826">
    <property type="term" value="F:phenylalanine-tRNA ligase activity"/>
    <property type="evidence" value="ECO:0007669"/>
    <property type="project" value="UniProtKB-EC"/>
</dbReference>
<dbReference type="PROSITE" id="PS50862">
    <property type="entry name" value="AA_TRNA_LIGASE_II"/>
    <property type="match status" value="1"/>
</dbReference>
<dbReference type="CDD" id="cd00496">
    <property type="entry name" value="PheRS_alpha_core"/>
    <property type="match status" value="1"/>
</dbReference>
<evidence type="ECO:0000313" key="11">
    <source>
        <dbReference type="Proteomes" id="UP000229574"/>
    </source>
</evidence>
<evidence type="ECO:0000256" key="3">
    <source>
        <dbReference type="ARBA" id="ARBA00022741"/>
    </source>
</evidence>
<evidence type="ECO:0000256" key="8">
    <source>
        <dbReference type="SAM" id="MobiDB-lite"/>
    </source>
</evidence>
<dbReference type="GO" id="GO:0005524">
    <property type="term" value="F:ATP binding"/>
    <property type="evidence" value="ECO:0007669"/>
    <property type="project" value="UniProtKB-KW"/>
</dbReference>
<dbReference type="GO" id="GO:0005737">
    <property type="term" value="C:cytoplasm"/>
    <property type="evidence" value="ECO:0007669"/>
    <property type="project" value="TreeGrafter"/>
</dbReference>
<dbReference type="GO" id="GO:0006432">
    <property type="term" value="P:phenylalanyl-tRNA aminoacylation"/>
    <property type="evidence" value="ECO:0007669"/>
    <property type="project" value="TreeGrafter"/>
</dbReference>